<proteinExistence type="predicted"/>
<dbReference type="AlphaFoldDB" id="A0A9P5YHN2"/>
<dbReference type="Pfam" id="PF13374">
    <property type="entry name" value="TPR_10"/>
    <property type="match status" value="2"/>
</dbReference>
<reference evidence="1" key="1">
    <citation type="submission" date="2020-11" db="EMBL/GenBank/DDBJ databases">
        <authorList>
            <consortium name="DOE Joint Genome Institute"/>
            <person name="Ahrendt S."/>
            <person name="Riley R."/>
            <person name="Andreopoulos W."/>
            <person name="Labutti K."/>
            <person name="Pangilinan J."/>
            <person name="Ruiz-Duenas F.J."/>
            <person name="Barrasa J.M."/>
            <person name="Sanchez-Garcia M."/>
            <person name="Camarero S."/>
            <person name="Miyauchi S."/>
            <person name="Serrano A."/>
            <person name="Linde D."/>
            <person name="Babiker R."/>
            <person name="Drula E."/>
            <person name="Ayuso-Fernandez I."/>
            <person name="Pacheco R."/>
            <person name="Padilla G."/>
            <person name="Ferreira P."/>
            <person name="Barriuso J."/>
            <person name="Kellner H."/>
            <person name="Castanera R."/>
            <person name="Alfaro M."/>
            <person name="Ramirez L."/>
            <person name="Pisabarro A.G."/>
            <person name="Kuo A."/>
            <person name="Tritt A."/>
            <person name="Lipzen A."/>
            <person name="He G."/>
            <person name="Yan M."/>
            <person name="Ng V."/>
            <person name="Cullen D."/>
            <person name="Martin F."/>
            <person name="Rosso M.-N."/>
            <person name="Henrissat B."/>
            <person name="Hibbett D."/>
            <person name="Martinez A.T."/>
            <person name="Grigoriev I.V."/>
        </authorList>
    </citation>
    <scope>NUCLEOTIDE SEQUENCE</scope>
    <source>
        <strain evidence="1">CBS 247.69</strain>
    </source>
</reference>
<dbReference type="CDD" id="cd21037">
    <property type="entry name" value="MLKL_NTD"/>
    <property type="match status" value="1"/>
</dbReference>
<dbReference type="InterPro" id="IPR011990">
    <property type="entry name" value="TPR-like_helical_dom_sf"/>
</dbReference>
<dbReference type="Gene3D" id="3.40.50.300">
    <property type="entry name" value="P-loop containing nucleotide triphosphate hydrolases"/>
    <property type="match status" value="1"/>
</dbReference>
<comment type="caution">
    <text evidence="1">The sequence shown here is derived from an EMBL/GenBank/DDBJ whole genome shotgun (WGS) entry which is preliminary data.</text>
</comment>
<dbReference type="Gene3D" id="1.25.40.10">
    <property type="entry name" value="Tetratricopeptide repeat domain"/>
    <property type="match status" value="2"/>
</dbReference>
<protein>
    <submittedName>
        <fullName evidence="1">Uncharacterized protein</fullName>
    </submittedName>
</protein>
<name>A0A9P5YHN2_9AGAR</name>
<dbReference type="SUPFAM" id="SSF48452">
    <property type="entry name" value="TPR-like"/>
    <property type="match status" value="2"/>
</dbReference>
<dbReference type="PANTHER" id="PTHR46082">
    <property type="entry name" value="ATP/GTP-BINDING PROTEIN-RELATED"/>
    <property type="match status" value="1"/>
</dbReference>
<dbReference type="NCBIfam" id="NF040586">
    <property type="entry name" value="FxSxx_TPR"/>
    <property type="match status" value="1"/>
</dbReference>
<accession>A0A9P5YHN2</accession>
<organism evidence="1 2">
    <name type="scientific">Collybia nuda</name>
    <dbReference type="NCBI Taxonomy" id="64659"/>
    <lineage>
        <taxon>Eukaryota</taxon>
        <taxon>Fungi</taxon>
        <taxon>Dikarya</taxon>
        <taxon>Basidiomycota</taxon>
        <taxon>Agaricomycotina</taxon>
        <taxon>Agaricomycetes</taxon>
        <taxon>Agaricomycetidae</taxon>
        <taxon>Agaricales</taxon>
        <taxon>Tricholomatineae</taxon>
        <taxon>Clitocybaceae</taxon>
        <taxon>Collybia</taxon>
    </lineage>
</organism>
<keyword evidence="2" id="KW-1185">Reference proteome</keyword>
<evidence type="ECO:0000313" key="2">
    <source>
        <dbReference type="Proteomes" id="UP000807353"/>
    </source>
</evidence>
<dbReference type="Proteomes" id="UP000807353">
    <property type="component" value="Unassembled WGS sequence"/>
</dbReference>
<dbReference type="InterPro" id="IPR027417">
    <property type="entry name" value="P-loop_NTPase"/>
</dbReference>
<dbReference type="OrthoDB" id="771227at2759"/>
<dbReference type="InterPro" id="IPR059179">
    <property type="entry name" value="MLKL-like_MCAfunc"/>
</dbReference>
<dbReference type="Pfam" id="PF13424">
    <property type="entry name" value="TPR_12"/>
    <property type="match status" value="2"/>
</dbReference>
<dbReference type="PANTHER" id="PTHR46082:SF11">
    <property type="entry name" value="AAA+ ATPASE DOMAIN-CONTAINING PROTEIN-RELATED"/>
    <property type="match status" value="1"/>
</dbReference>
<dbReference type="SUPFAM" id="SSF52540">
    <property type="entry name" value="P-loop containing nucleoside triphosphate hydrolases"/>
    <property type="match status" value="1"/>
</dbReference>
<evidence type="ECO:0000313" key="1">
    <source>
        <dbReference type="EMBL" id="KAF9469459.1"/>
    </source>
</evidence>
<sequence>MPRNSGSKTANAITALEILRDVAKLGDSIPYLEGIAGVLSTIIKMKQELDQCDEEWTKAMEGIEQIKRLVLKFVGPSYQRQLPPFVVDAFADLKVCVDEVLEAFRKYKEMKRWKRAFKRNMLKDDAIVFSDKIWKAVKLFETDLVVENAVLIHEIHAVITGGAAISSTGFAALQCPTPSDYFMGRKTILEVIESSFSSPGRCVLALVAKGGAGKTQVALKHASDATQKYSHLFFIDASSSDTLTRAFKTMAEAAQVGASAVAASLWLSGLPDDWLLILDNADDPNLDLSPYLPRCSHAKIIITSRNESIFKHASPNCAIKFPDLAEVEAVDLLLLRTGIEDWTPQRPAALELVTALGFHALAVSAAGAYISQLCTIEEYLEDFRAAGRRRELLEREDGQSMDSYTFTVYSTFRLSFAKLSDRARKFMNVCSFLHNASIPVQLFHRAAIEVTTDLSLLLPGEQEPVPGAVDAFRSFLCLLGDGRERWSSLRFREIISELQRFSLISFDIKLQACSIHPLLHAYTRDSIEGGDVTRLISLHLLSAATPDDDGDPNAAHIRILFITHVDSAWDDDTGKYTDFVCVRLGDIFRTNRDSRRGRMSELRAVSLRTDLLGENHPDTLVMMAHLGRTYQYMGQLHDADDMQTKVLAQQKEILGESNRDTLRTMYNLAWTRMQLGKLEEARDLGEKALELRRELLGDSHIETRRSMGNLAWTYSLLGLSKKAEKLQLEALNSWKAEHGELHPETWHAMADLSVTLSGMGRLEEAEVLGAKALEFRMKGLGEFHPGTLYSMVNMVLVYTALGRIVDAEAMGTRVLELQKSVLGETHPATLLSMTSLAESRWELGNRSSALEIMTAAVEGREKALGPDHADTHEIRNQLRDMKSMVLEDDST</sequence>
<dbReference type="InterPro" id="IPR053137">
    <property type="entry name" value="NLR-like"/>
</dbReference>
<gene>
    <name evidence="1" type="ORF">BDZ94DRAFT_1180606</name>
</gene>
<dbReference type="EMBL" id="MU150229">
    <property type="protein sequence ID" value="KAF9469459.1"/>
    <property type="molecule type" value="Genomic_DNA"/>
</dbReference>